<dbReference type="InterPro" id="IPR013022">
    <property type="entry name" value="Xyl_isomerase-like_TIM-brl"/>
</dbReference>
<evidence type="ECO:0000256" key="1">
    <source>
        <dbReference type="ARBA" id="ARBA00023277"/>
    </source>
</evidence>
<proteinExistence type="predicted"/>
<evidence type="ECO:0000313" key="4">
    <source>
        <dbReference type="Proteomes" id="UP000293865"/>
    </source>
</evidence>
<dbReference type="PANTHER" id="PTHR12110:SF41">
    <property type="entry name" value="INOSOSE DEHYDRATASE"/>
    <property type="match status" value="1"/>
</dbReference>
<dbReference type="PANTHER" id="PTHR12110">
    <property type="entry name" value="HYDROXYPYRUVATE ISOMERASE"/>
    <property type="match status" value="1"/>
</dbReference>
<dbReference type="Pfam" id="PF01261">
    <property type="entry name" value="AP_endonuc_2"/>
    <property type="match status" value="1"/>
</dbReference>
<dbReference type="RefSeq" id="WP_129520129.1">
    <property type="nucleotide sequence ID" value="NZ_SDPN01000009.1"/>
</dbReference>
<evidence type="ECO:0000259" key="2">
    <source>
        <dbReference type="Pfam" id="PF01261"/>
    </source>
</evidence>
<dbReference type="InterPro" id="IPR036237">
    <property type="entry name" value="Xyl_isomerase-like_sf"/>
</dbReference>
<protein>
    <submittedName>
        <fullName evidence="3">Sugar phosphate isomerase/epimerase</fullName>
    </submittedName>
</protein>
<dbReference type="AlphaFoldDB" id="A0A4Q2L5Y5"/>
<evidence type="ECO:0000313" key="3">
    <source>
        <dbReference type="EMBL" id="RXZ71822.1"/>
    </source>
</evidence>
<gene>
    <name evidence="3" type="ORF">ESP51_06715</name>
</gene>
<accession>A0A4Q2L5Y5</accession>
<dbReference type="InterPro" id="IPR050312">
    <property type="entry name" value="IolE/XylAMocC-like"/>
</dbReference>
<keyword evidence="4" id="KW-1185">Reference proteome</keyword>
<keyword evidence="3" id="KW-0413">Isomerase</keyword>
<dbReference type="SUPFAM" id="SSF51658">
    <property type="entry name" value="Xylose isomerase-like"/>
    <property type="match status" value="1"/>
</dbReference>
<dbReference type="OrthoDB" id="5182842at2"/>
<name>A0A4Q2L5Y5_9MICO</name>
<feature type="domain" description="Xylose isomerase-like TIM barrel" evidence="2">
    <location>
        <begin position="25"/>
        <end position="212"/>
    </location>
</feature>
<comment type="caution">
    <text evidence="3">The sequence shown here is derived from an EMBL/GenBank/DDBJ whole genome shotgun (WGS) entry which is preliminary data.</text>
</comment>
<keyword evidence="1" id="KW-0119">Carbohydrate metabolism</keyword>
<reference evidence="3 4" key="1">
    <citation type="submission" date="2019-01" db="EMBL/GenBank/DDBJ databases">
        <title>Agromyces.</title>
        <authorList>
            <person name="Li J."/>
        </authorList>
    </citation>
    <scope>NUCLEOTIDE SEQUENCE [LARGE SCALE GENOMIC DNA]</scope>
    <source>
        <strain evidence="3 4">DSM 15934</strain>
    </source>
</reference>
<dbReference type="Gene3D" id="3.20.20.150">
    <property type="entry name" value="Divalent-metal-dependent TIM barrel enzymes"/>
    <property type="match status" value="1"/>
</dbReference>
<sequence>MHTSIQLWSLRDDIARDGFGPVIARIADAGYPSVEAFGLVHTVDAVADALVGTGLTVPTVHAELDTEDLGVVADAALRLGAQTVIQHMFPAHRWADDSALDATAAILQRAARQLEPLGLRVAVHHHDDELRTRIGDQPAVHALLQRLDPSIGVQVDINWAAVAGADPIALVRDLGDRVPAVHIKDGPRRGLNTEQTALGRGELDVEGFLAAAPADAVAVLSLDMYQGDAMEAVVASRTWLESKGLDR</sequence>
<dbReference type="GO" id="GO:0016853">
    <property type="term" value="F:isomerase activity"/>
    <property type="evidence" value="ECO:0007669"/>
    <property type="project" value="UniProtKB-KW"/>
</dbReference>
<organism evidence="3 4">
    <name type="scientific">Agromyces albus</name>
    <dbReference type="NCBI Taxonomy" id="205332"/>
    <lineage>
        <taxon>Bacteria</taxon>
        <taxon>Bacillati</taxon>
        <taxon>Actinomycetota</taxon>
        <taxon>Actinomycetes</taxon>
        <taxon>Micrococcales</taxon>
        <taxon>Microbacteriaceae</taxon>
        <taxon>Agromyces</taxon>
    </lineage>
</organism>
<dbReference type="Proteomes" id="UP000293865">
    <property type="component" value="Unassembled WGS sequence"/>
</dbReference>
<dbReference type="EMBL" id="SDPN01000009">
    <property type="protein sequence ID" value="RXZ71822.1"/>
    <property type="molecule type" value="Genomic_DNA"/>
</dbReference>